<evidence type="ECO:0000313" key="3">
    <source>
        <dbReference type="Proteomes" id="UP000599074"/>
    </source>
</evidence>
<keyword evidence="1" id="KW-1133">Transmembrane helix</keyword>
<reference evidence="2" key="1">
    <citation type="submission" date="2021-01" db="EMBL/GenBank/DDBJ databases">
        <title>Whole genome shotgun sequence of Planosporangium mesophilum NBRC 109066.</title>
        <authorList>
            <person name="Komaki H."/>
            <person name="Tamura T."/>
        </authorList>
    </citation>
    <scope>NUCLEOTIDE SEQUENCE</scope>
    <source>
        <strain evidence="2">NBRC 109066</strain>
    </source>
</reference>
<keyword evidence="1" id="KW-0812">Transmembrane</keyword>
<dbReference type="Proteomes" id="UP000599074">
    <property type="component" value="Unassembled WGS sequence"/>
</dbReference>
<evidence type="ECO:0000313" key="2">
    <source>
        <dbReference type="EMBL" id="GII24420.1"/>
    </source>
</evidence>
<dbReference type="RefSeq" id="WP_203935750.1">
    <property type="nucleotide sequence ID" value="NZ_BOON01000036.1"/>
</dbReference>
<proteinExistence type="predicted"/>
<dbReference type="EMBL" id="BOON01000036">
    <property type="protein sequence ID" value="GII24420.1"/>
    <property type="molecule type" value="Genomic_DNA"/>
</dbReference>
<sequence>MALPVRSLPVKPWHIPARLASGIVILNSGLSKRDPDEQTAAALHGMAAGTYPFLRRIPPRRFVRLLAASEIALGAALLAPVVPTALAGVGLTAFSAALLGLYLRTPGMRQPGSLRPTQQGTPLIKDLWLLGIGLGFIVEDVVVEDVVVEDVTRDELGRDQHRPE</sequence>
<name>A0A8J3TN96_9ACTN</name>
<keyword evidence="3" id="KW-1185">Reference proteome</keyword>
<keyword evidence="1" id="KW-0472">Membrane</keyword>
<accession>A0A8J3TN96</accession>
<feature type="transmembrane region" description="Helical" evidence="1">
    <location>
        <begin position="85"/>
        <end position="103"/>
    </location>
</feature>
<organism evidence="2 3">
    <name type="scientific">Planosporangium mesophilum</name>
    <dbReference type="NCBI Taxonomy" id="689768"/>
    <lineage>
        <taxon>Bacteria</taxon>
        <taxon>Bacillati</taxon>
        <taxon>Actinomycetota</taxon>
        <taxon>Actinomycetes</taxon>
        <taxon>Micromonosporales</taxon>
        <taxon>Micromonosporaceae</taxon>
        <taxon>Planosporangium</taxon>
    </lineage>
</organism>
<comment type="caution">
    <text evidence="2">The sequence shown here is derived from an EMBL/GenBank/DDBJ whole genome shotgun (WGS) entry which is preliminary data.</text>
</comment>
<evidence type="ECO:0008006" key="4">
    <source>
        <dbReference type="Google" id="ProtNLM"/>
    </source>
</evidence>
<gene>
    <name evidence="2" type="ORF">Pme01_40170</name>
</gene>
<protein>
    <recommendedName>
        <fullName evidence="4">DoxX family membrane protein</fullName>
    </recommendedName>
</protein>
<dbReference type="AlphaFoldDB" id="A0A8J3TN96"/>
<evidence type="ECO:0000256" key="1">
    <source>
        <dbReference type="SAM" id="Phobius"/>
    </source>
</evidence>